<dbReference type="GO" id="GO:0051082">
    <property type="term" value="F:unfolded protein binding"/>
    <property type="evidence" value="ECO:0007669"/>
    <property type="project" value="InterPro"/>
</dbReference>
<sequence>MLACKALAGLLLYPDEALIDSLPEIGDILRQAALPPAETEALLQFCNRLAATDLMEAQSEYVALFDSAPSLSLYLFGHVYGDSRERGQAMVDLLEDYHRMGLDMTADELPDFLPVFLEYASLHEAPQARLLLGEVAEVVSLLAARLERRGASYAAVLRAIEALSARQADREVVEARLAEGEPEDTPEAIDARYEEAPVNFMEPAVEDSACSKAASLVAQFSRDPPPRSRPLNPSDGS</sequence>
<dbReference type="EMBL" id="RAQU01000027">
    <property type="protein sequence ID" value="RKK04939.1"/>
    <property type="molecule type" value="Genomic_DNA"/>
</dbReference>
<evidence type="ECO:0000313" key="6">
    <source>
        <dbReference type="Proteomes" id="UP000278036"/>
    </source>
</evidence>
<comment type="caution">
    <text evidence="3">The sequence shown here is derived from an EMBL/GenBank/DDBJ whole genome shotgun (WGS) entry which is preliminary data.</text>
</comment>
<dbReference type="Pfam" id="PF02613">
    <property type="entry name" value="Nitrate_red_del"/>
    <property type="match status" value="1"/>
</dbReference>
<reference evidence="3 6" key="1">
    <citation type="submission" date="2018-09" db="EMBL/GenBank/DDBJ databases">
        <title>Roseomonas sp. nov., isolated from feces of Tibetan antelopes in the Qinghai-Tibet plateau, China.</title>
        <authorList>
            <person name="Tian Z."/>
        </authorList>
    </citation>
    <scope>NUCLEOTIDE SEQUENCE [LARGE SCALE GENOMIC DNA]</scope>
    <source>
        <strain evidence="4 5">Z23</strain>
        <strain evidence="3 6">Z24</strain>
    </source>
</reference>
<evidence type="ECO:0000313" key="3">
    <source>
        <dbReference type="EMBL" id="RKK04939.1"/>
    </source>
</evidence>
<evidence type="ECO:0000313" key="5">
    <source>
        <dbReference type="Proteomes" id="UP000274097"/>
    </source>
</evidence>
<evidence type="ECO:0000313" key="4">
    <source>
        <dbReference type="EMBL" id="RMI17464.1"/>
    </source>
</evidence>
<name>A0A3A9K0R8_9PROT</name>
<dbReference type="PANTHER" id="PTHR43680:SF2">
    <property type="entry name" value="NITRATE REDUCTASE MOLYBDENUM COFACTOR ASSEMBLY CHAPERONE NARJ"/>
    <property type="match status" value="1"/>
</dbReference>
<accession>A0A3A9K0R8</accession>
<proteinExistence type="predicted"/>
<dbReference type="AlphaFoldDB" id="A0A3A9K0R8"/>
<dbReference type="InParanoid" id="A0A3A9K0R8"/>
<evidence type="ECO:0000256" key="2">
    <source>
        <dbReference type="SAM" id="MobiDB-lite"/>
    </source>
</evidence>
<dbReference type="InterPro" id="IPR020945">
    <property type="entry name" value="DMSO/NO3_reduct_chaperone"/>
</dbReference>
<dbReference type="RefSeq" id="WP_120637569.1">
    <property type="nucleotide sequence ID" value="NZ_RAQU01000027.1"/>
</dbReference>
<organism evidence="3 6">
    <name type="scientific">Teichococcus wenyumeiae</name>
    <dbReference type="NCBI Taxonomy" id="2478470"/>
    <lineage>
        <taxon>Bacteria</taxon>
        <taxon>Pseudomonadati</taxon>
        <taxon>Pseudomonadota</taxon>
        <taxon>Alphaproteobacteria</taxon>
        <taxon>Acetobacterales</taxon>
        <taxon>Roseomonadaceae</taxon>
        <taxon>Roseomonas</taxon>
    </lineage>
</organism>
<feature type="region of interest" description="Disordered" evidence="2">
    <location>
        <begin position="218"/>
        <end position="237"/>
    </location>
</feature>
<dbReference type="FunCoup" id="A0A3A9K0R8">
    <property type="interactions" value="114"/>
</dbReference>
<dbReference type="Gene3D" id="1.10.3480.10">
    <property type="entry name" value="TorD-like"/>
    <property type="match status" value="1"/>
</dbReference>
<gene>
    <name evidence="3" type="primary">narJ</name>
    <name evidence="3" type="ORF">D6Z83_06755</name>
    <name evidence="4" type="ORF">EBE87_22380</name>
</gene>
<dbReference type="GO" id="GO:0042128">
    <property type="term" value="P:nitrate assimilation"/>
    <property type="evidence" value="ECO:0007669"/>
    <property type="project" value="UniProtKB-KW"/>
</dbReference>
<dbReference type="OrthoDB" id="8478585at2"/>
<dbReference type="InterPro" id="IPR036411">
    <property type="entry name" value="TorD-like_sf"/>
</dbReference>
<keyword evidence="1" id="KW-0534">Nitrate assimilation</keyword>
<dbReference type="Proteomes" id="UP000278036">
    <property type="component" value="Unassembled WGS sequence"/>
</dbReference>
<dbReference type="Proteomes" id="UP000274097">
    <property type="component" value="Unassembled WGS sequence"/>
</dbReference>
<dbReference type="GO" id="GO:0016530">
    <property type="term" value="F:metallochaperone activity"/>
    <property type="evidence" value="ECO:0007669"/>
    <property type="project" value="TreeGrafter"/>
</dbReference>
<dbReference type="InterPro" id="IPR003765">
    <property type="entry name" value="NO3_reductase_chaperone_NarJ"/>
</dbReference>
<keyword evidence="5" id="KW-1185">Reference proteome</keyword>
<dbReference type="PANTHER" id="PTHR43680">
    <property type="entry name" value="NITRATE REDUCTASE MOLYBDENUM COFACTOR ASSEMBLY CHAPERONE"/>
    <property type="match status" value="1"/>
</dbReference>
<evidence type="ECO:0000256" key="1">
    <source>
        <dbReference type="ARBA" id="ARBA00023063"/>
    </source>
</evidence>
<protein>
    <submittedName>
        <fullName evidence="3">Nitrate reductase molybdenum cofactor assembly chaperone</fullName>
    </submittedName>
</protein>
<dbReference type="EMBL" id="RFLX01000028">
    <property type="protein sequence ID" value="RMI17464.1"/>
    <property type="molecule type" value="Genomic_DNA"/>
</dbReference>
<dbReference type="GO" id="GO:0051131">
    <property type="term" value="P:chaperone-mediated protein complex assembly"/>
    <property type="evidence" value="ECO:0007669"/>
    <property type="project" value="InterPro"/>
</dbReference>
<dbReference type="SUPFAM" id="SSF89155">
    <property type="entry name" value="TorD-like"/>
    <property type="match status" value="1"/>
</dbReference>
<dbReference type="NCBIfam" id="TIGR00684">
    <property type="entry name" value="narJ"/>
    <property type="match status" value="1"/>
</dbReference>